<dbReference type="EMBL" id="CAUOFW020004161">
    <property type="protein sequence ID" value="CAK9164084.1"/>
    <property type="molecule type" value="Genomic_DNA"/>
</dbReference>
<keyword evidence="1" id="KW-0004">4Fe-4S</keyword>
<accession>A0ABC8T3U8</accession>
<keyword evidence="1" id="KW-0408">Iron</keyword>
<keyword evidence="1" id="KW-0411">Iron-sulfur</keyword>
<protein>
    <recommendedName>
        <fullName evidence="5">Biotin synthase</fullName>
    </recommendedName>
</protein>
<evidence type="ECO:0000313" key="4">
    <source>
        <dbReference type="Proteomes" id="UP001642360"/>
    </source>
</evidence>
<keyword evidence="1" id="KW-0479">Metal-binding</keyword>
<dbReference type="EMBL" id="CAUOFW020005702">
    <property type="protein sequence ID" value="CAK9171292.1"/>
    <property type="molecule type" value="Genomic_DNA"/>
</dbReference>
<dbReference type="InterPro" id="IPR002684">
    <property type="entry name" value="Biotin_synth/BioAB"/>
</dbReference>
<dbReference type="PANTHER" id="PTHR22976:SF2">
    <property type="entry name" value="BIOTIN SYNTHASE, MITOCHONDRIAL"/>
    <property type="match status" value="1"/>
</dbReference>
<dbReference type="GO" id="GO:0051539">
    <property type="term" value="F:4 iron, 4 sulfur cluster binding"/>
    <property type="evidence" value="ECO:0007669"/>
    <property type="project" value="UniProtKB-KW"/>
</dbReference>
<proteinExistence type="predicted"/>
<reference evidence="2 4" key="1">
    <citation type="submission" date="2024-02" db="EMBL/GenBank/DDBJ databases">
        <authorList>
            <person name="Vignale AGUSTIN F."/>
            <person name="Sosa J E."/>
            <person name="Modenutti C."/>
        </authorList>
    </citation>
    <scope>NUCLEOTIDE SEQUENCE [LARGE SCALE GENOMIC DNA]</scope>
</reference>
<dbReference type="PANTHER" id="PTHR22976">
    <property type="entry name" value="BIOTIN SYNTHASE"/>
    <property type="match status" value="1"/>
</dbReference>
<evidence type="ECO:0008006" key="5">
    <source>
        <dbReference type="Google" id="ProtNLM"/>
    </source>
</evidence>
<dbReference type="InterPro" id="IPR058240">
    <property type="entry name" value="rSAM_sf"/>
</dbReference>
<organism evidence="2 4">
    <name type="scientific">Ilex paraguariensis</name>
    <name type="common">yerba mate</name>
    <dbReference type="NCBI Taxonomy" id="185542"/>
    <lineage>
        <taxon>Eukaryota</taxon>
        <taxon>Viridiplantae</taxon>
        <taxon>Streptophyta</taxon>
        <taxon>Embryophyta</taxon>
        <taxon>Tracheophyta</taxon>
        <taxon>Spermatophyta</taxon>
        <taxon>Magnoliopsida</taxon>
        <taxon>eudicotyledons</taxon>
        <taxon>Gunneridae</taxon>
        <taxon>Pentapetalae</taxon>
        <taxon>asterids</taxon>
        <taxon>campanulids</taxon>
        <taxon>Aquifoliales</taxon>
        <taxon>Aquifoliaceae</taxon>
        <taxon>Ilex</taxon>
    </lineage>
</organism>
<name>A0ABC8T3U8_9AQUA</name>
<dbReference type="AlphaFoldDB" id="A0ABC8T3U8"/>
<sequence length="79" mass="9097">MNAQVHRHAHNFREVQQCTLLSIKTGGCSEDCSYCPQSSRYDTGLKAQRLMNKDAVMEAAKQVLFFIIFKFSWVSNRPK</sequence>
<dbReference type="Gene3D" id="3.20.20.70">
    <property type="entry name" value="Aldolase class I"/>
    <property type="match status" value="1"/>
</dbReference>
<evidence type="ECO:0000313" key="2">
    <source>
        <dbReference type="EMBL" id="CAK9164084.1"/>
    </source>
</evidence>
<evidence type="ECO:0000256" key="1">
    <source>
        <dbReference type="ARBA" id="ARBA00022485"/>
    </source>
</evidence>
<dbReference type="InterPro" id="IPR013785">
    <property type="entry name" value="Aldolase_TIM"/>
</dbReference>
<dbReference type="Proteomes" id="UP001642360">
    <property type="component" value="Unassembled WGS sequence"/>
</dbReference>
<keyword evidence="4" id="KW-1185">Reference proteome</keyword>
<dbReference type="SUPFAM" id="SSF102114">
    <property type="entry name" value="Radical SAM enzymes"/>
    <property type="match status" value="1"/>
</dbReference>
<evidence type="ECO:0000313" key="3">
    <source>
        <dbReference type="EMBL" id="CAK9171292.1"/>
    </source>
</evidence>
<comment type="caution">
    <text evidence="2">The sequence shown here is derived from an EMBL/GenBank/DDBJ whole genome shotgun (WGS) entry which is preliminary data.</text>
</comment>
<gene>
    <name evidence="2" type="ORF">ILEXP_LOCUS33167</name>
    <name evidence="3" type="ORF">ILEXP_LOCUS40846</name>
</gene>